<feature type="compositionally biased region" description="Polar residues" evidence="1">
    <location>
        <begin position="409"/>
        <end position="420"/>
    </location>
</feature>
<dbReference type="Proteomes" id="UP000325516">
    <property type="component" value="Chromosome"/>
</dbReference>
<evidence type="ECO:0000313" key="2">
    <source>
        <dbReference type="EMBL" id="QEW01729.1"/>
    </source>
</evidence>
<dbReference type="SUPFAM" id="SSF141130">
    <property type="entry name" value="Acetamidase/Formamidase-like"/>
    <property type="match status" value="1"/>
</dbReference>
<organism evidence="2 3">
    <name type="scientific">Microbacterium lushaniae</name>
    <dbReference type="NCBI Taxonomy" id="2614639"/>
    <lineage>
        <taxon>Bacteria</taxon>
        <taxon>Bacillati</taxon>
        <taxon>Actinomycetota</taxon>
        <taxon>Actinomycetes</taxon>
        <taxon>Micrococcales</taxon>
        <taxon>Microbacteriaceae</taxon>
        <taxon>Microbacterium</taxon>
    </lineage>
</organism>
<dbReference type="EMBL" id="CP044232">
    <property type="protein sequence ID" value="QEW01729.1"/>
    <property type="molecule type" value="Genomic_DNA"/>
</dbReference>
<evidence type="ECO:0000256" key="1">
    <source>
        <dbReference type="SAM" id="MobiDB-lite"/>
    </source>
</evidence>
<accession>A0A5J6KZT9</accession>
<dbReference type="Pfam" id="PF03069">
    <property type="entry name" value="FmdA_AmdA"/>
    <property type="match status" value="1"/>
</dbReference>
<dbReference type="PANTHER" id="PTHR31891">
    <property type="entry name" value="FORMAMIDASE C869.04-RELATED"/>
    <property type="match status" value="1"/>
</dbReference>
<dbReference type="KEGG" id="mlz:F6J85_00530"/>
<dbReference type="RefSeq" id="WP_150923390.1">
    <property type="nucleotide sequence ID" value="NZ_CP044232.1"/>
</dbReference>
<dbReference type="AlphaFoldDB" id="A0A5J6KZT9"/>
<sequence length="420" mass="43518">MTIEVSHQDAAGLAAAIPVLQPGEGAWPGAHYLPSTPETVLWGRLPGAADAAVLTIAPGATVTIDTVSHEGILDDQGKDPVAFFGGHGVAASDVLRDAIDIAATVPRDAASDGPHVVTGPIRIEGARPGDLLKITVEELVPRVPYGVISNRHGKGALVGELPRTPGSVSVFAAVAERDGQLFGTLPVTEGGERIVAFPLAPFLGTMGVAVAGDERPHSVPPGGHGGNIDINLLVEGTVLYLPVQVEGALAYVGDPHFAQGDGEVALTALEASLRATLRFDVVPREEALAEFGEVTGPLVRTEDYLVPTGMDVDLDEAMRRCVRAALSLIQARWGLDEHLAYAYLSAATDFDISQVVDIVSGVHARIRVSDFAAVPRPAVLRPAALPGSGESPGSGASSPHRPDLGISPESGSATETEVRR</sequence>
<dbReference type="Gene3D" id="3.10.28.20">
    <property type="entry name" value="Acetamidase/Formamidase-like domains"/>
    <property type="match status" value="1"/>
</dbReference>
<reference evidence="3" key="1">
    <citation type="submission" date="2019-09" db="EMBL/GenBank/DDBJ databases">
        <title>Mumia zhuanghuii sp. nov. isolated from the intestinal contents of plateau pika (Ochotona curzoniae) in the Qinghai-Tibet plateau of China.</title>
        <authorList>
            <person name="Tian Z."/>
        </authorList>
    </citation>
    <scope>NUCLEOTIDE SEQUENCE [LARGE SCALE GENOMIC DNA]</scope>
    <source>
        <strain evidence="3">L-031</strain>
    </source>
</reference>
<name>A0A5J6KZT9_9MICO</name>
<gene>
    <name evidence="2" type="ORF">F6J85_00530</name>
</gene>
<dbReference type="PANTHER" id="PTHR31891:SF1">
    <property type="entry name" value="FORMAMIDASE C869.04-RELATED"/>
    <property type="match status" value="1"/>
</dbReference>
<proteinExistence type="predicted"/>
<feature type="compositionally biased region" description="Low complexity" evidence="1">
    <location>
        <begin position="382"/>
        <end position="399"/>
    </location>
</feature>
<keyword evidence="3" id="KW-1185">Reference proteome</keyword>
<feature type="region of interest" description="Disordered" evidence="1">
    <location>
        <begin position="382"/>
        <end position="420"/>
    </location>
</feature>
<dbReference type="GO" id="GO:0016811">
    <property type="term" value="F:hydrolase activity, acting on carbon-nitrogen (but not peptide) bonds, in linear amides"/>
    <property type="evidence" value="ECO:0007669"/>
    <property type="project" value="InterPro"/>
</dbReference>
<evidence type="ECO:0000313" key="3">
    <source>
        <dbReference type="Proteomes" id="UP000325516"/>
    </source>
</evidence>
<protein>
    <submittedName>
        <fullName evidence="2">Acetamidase</fullName>
    </submittedName>
</protein>
<dbReference type="Gene3D" id="2.60.120.580">
    <property type="entry name" value="Acetamidase/Formamidase-like domains"/>
    <property type="match status" value="2"/>
</dbReference>
<dbReference type="InterPro" id="IPR004304">
    <property type="entry name" value="FmdA_AmdA"/>
</dbReference>